<organism evidence="1 2">
    <name type="scientific">Diphasiastrum complanatum</name>
    <name type="common">Issler's clubmoss</name>
    <name type="synonym">Lycopodium complanatum</name>
    <dbReference type="NCBI Taxonomy" id="34168"/>
    <lineage>
        <taxon>Eukaryota</taxon>
        <taxon>Viridiplantae</taxon>
        <taxon>Streptophyta</taxon>
        <taxon>Embryophyta</taxon>
        <taxon>Tracheophyta</taxon>
        <taxon>Lycopodiopsida</taxon>
        <taxon>Lycopodiales</taxon>
        <taxon>Lycopodiaceae</taxon>
        <taxon>Lycopodioideae</taxon>
        <taxon>Diphasiastrum</taxon>
    </lineage>
</organism>
<accession>A0ACC2AN56</accession>
<gene>
    <name evidence="1" type="ORF">O6H91_21G067600</name>
</gene>
<evidence type="ECO:0000313" key="2">
    <source>
        <dbReference type="Proteomes" id="UP001162992"/>
    </source>
</evidence>
<protein>
    <submittedName>
        <fullName evidence="1">Uncharacterized protein</fullName>
    </submittedName>
</protein>
<sequence>MGGPGMATDQGGYANSVGVDPHPAYLRGSLKVQDFVWPEDERPDVPFDSFDGEDAFPVVDLSLLLSSDPRDTDKLVKEMAAAAADWGFFRIVNHGVSLELVAKVEALAHEFFQLPSSQKLLVARNSDLPFGYSGSEIAVRIKNWTETLQLIWGKELITKIAEKVWTSESERQRFINIVEEYCVAMGNLSKLLLELLLQGLGLEATCLNQHFGPKSVSTLRLNFYPPCPQPDLTFGTQPHADYGVLSILYQDSIGGLQVLKRGRWVSVKPQAGSFIVNIGDCLQVWSDCKYQSVLHRAVVNNFAARLSMPFFYNPLDEAVISPLQILVDKSHRAKYKPFTWADYRKQFELAKARKHSPTDFYKI</sequence>
<name>A0ACC2AN56_DIPCM</name>
<reference evidence="2" key="1">
    <citation type="journal article" date="2024" name="Proc. Natl. Acad. Sci. U.S.A.">
        <title>Extraordinary preservation of gene collinearity over three hundred million years revealed in homosporous lycophytes.</title>
        <authorList>
            <person name="Li C."/>
            <person name="Wickell D."/>
            <person name="Kuo L.Y."/>
            <person name="Chen X."/>
            <person name="Nie B."/>
            <person name="Liao X."/>
            <person name="Peng D."/>
            <person name="Ji J."/>
            <person name="Jenkins J."/>
            <person name="Williams M."/>
            <person name="Shu S."/>
            <person name="Plott C."/>
            <person name="Barry K."/>
            <person name="Rajasekar S."/>
            <person name="Grimwood J."/>
            <person name="Han X."/>
            <person name="Sun S."/>
            <person name="Hou Z."/>
            <person name="He W."/>
            <person name="Dai G."/>
            <person name="Sun C."/>
            <person name="Schmutz J."/>
            <person name="Leebens-Mack J.H."/>
            <person name="Li F.W."/>
            <person name="Wang L."/>
        </authorList>
    </citation>
    <scope>NUCLEOTIDE SEQUENCE [LARGE SCALE GENOMIC DNA]</scope>
    <source>
        <strain evidence="2">cv. PW_Plant_1</strain>
    </source>
</reference>
<evidence type="ECO:0000313" key="1">
    <source>
        <dbReference type="EMBL" id="KAJ7518409.1"/>
    </source>
</evidence>
<comment type="caution">
    <text evidence="1">The sequence shown here is derived from an EMBL/GenBank/DDBJ whole genome shotgun (WGS) entry which is preliminary data.</text>
</comment>
<proteinExistence type="predicted"/>
<dbReference type="EMBL" id="CM055112">
    <property type="protein sequence ID" value="KAJ7518409.1"/>
    <property type="molecule type" value="Genomic_DNA"/>
</dbReference>
<keyword evidence="2" id="KW-1185">Reference proteome</keyword>
<dbReference type="Proteomes" id="UP001162992">
    <property type="component" value="Chromosome 21"/>
</dbReference>